<dbReference type="PANTHER" id="PTHR43877:SF5">
    <property type="entry name" value="BLL8307 PROTEIN"/>
    <property type="match status" value="1"/>
</dbReference>
<evidence type="ECO:0000256" key="3">
    <source>
        <dbReference type="ARBA" id="ARBA00023315"/>
    </source>
</evidence>
<evidence type="ECO:0000256" key="2">
    <source>
        <dbReference type="ARBA" id="ARBA00022737"/>
    </source>
</evidence>
<dbReference type="SUPFAM" id="SSF55729">
    <property type="entry name" value="Acyl-CoA N-acyltransferases (Nat)"/>
    <property type="match status" value="1"/>
</dbReference>
<sequence>MTSTKFERVTRPHGVAELAAAAQTHDGIAPLSEAFINGLTDPRLGHEHIVGTQDGEIVAVAAIDGNTVEMFVVPEARRAGIGGDLYGQLPEGSQVWAHGNLPGARALAASKGLESVRHLVVMGIGEDELSAAKVNTGLRVLNLEEAAELYGRDAVERAWLEANNEAFDWHPEQGGWDLERLHRGMEAEWFDPQDVWFLYEGDTLAGFHWTKWHGDGVGEVYVIGLATEFRGRGLGAPLLAVGLQGLKNKGARKVILYVEADNEPAVKSYKNAGFSVEEDHVVWARP</sequence>
<feature type="binding site" evidence="4">
    <location>
        <begin position="223"/>
        <end position="225"/>
    </location>
    <ligand>
        <name>acetyl-CoA</name>
        <dbReference type="ChEBI" id="CHEBI:57288"/>
        <label>2</label>
    </ligand>
</feature>
<dbReference type="GO" id="GO:0010125">
    <property type="term" value="P:mycothiol biosynthetic process"/>
    <property type="evidence" value="ECO:0007669"/>
    <property type="project" value="UniProtKB-UniRule"/>
</dbReference>
<protein>
    <recommendedName>
        <fullName evidence="4">Mycothiol acetyltransferase</fullName>
        <shortName evidence="4">MSH acetyltransferase</shortName>
        <ecNumber evidence="4">2.3.1.189</ecNumber>
    </recommendedName>
    <alternativeName>
        <fullName evidence="4">Mycothiol synthase</fullName>
    </alternativeName>
</protein>
<dbReference type="InterPro" id="IPR016181">
    <property type="entry name" value="Acyl_CoA_acyltransferase"/>
</dbReference>
<feature type="binding site" evidence="4">
    <location>
        <begin position="262"/>
        <end position="267"/>
    </location>
    <ligand>
        <name>acetyl-CoA</name>
        <dbReference type="ChEBI" id="CHEBI:57288"/>
        <label>2</label>
    </ligand>
</feature>
<keyword evidence="2 4" id="KW-0677">Repeat</keyword>
<proteinExistence type="inferred from homology"/>
<accession>A0A4V1CES7</accession>
<dbReference type="RefSeq" id="WP_136141781.1">
    <property type="nucleotide sequence ID" value="NZ_CP039247.1"/>
</dbReference>
<comment type="similarity">
    <text evidence="4">Belongs to the acetyltransferase family. MshD subfamily.</text>
</comment>
<feature type="binding site" evidence="4">
    <location>
        <position position="211"/>
    </location>
    <ligand>
        <name>1D-myo-inositol 2-(L-cysteinylamino)-2-deoxy-alpha-D-glucopyranoside</name>
        <dbReference type="ChEBI" id="CHEBI:58887"/>
    </ligand>
</feature>
<evidence type="ECO:0000313" key="6">
    <source>
        <dbReference type="EMBL" id="QCB29148.1"/>
    </source>
</evidence>
<dbReference type="InterPro" id="IPR050832">
    <property type="entry name" value="Bact_Acetyltransf"/>
</dbReference>
<name>A0A4V1CES7_9CORY</name>
<gene>
    <name evidence="6" type="primary">mshD2</name>
    <name evidence="4" type="synonym">mshD</name>
    <name evidence="6" type="ORF">CENDO_09465</name>
</gene>
<organism evidence="6 7">
    <name type="scientific">Corynebacterium endometrii</name>
    <dbReference type="NCBI Taxonomy" id="2488819"/>
    <lineage>
        <taxon>Bacteria</taxon>
        <taxon>Bacillati</taxon>
        <taxon>Actinomycetota</taxon>
        <taxon>Actinomycetes</taxon>
        <taxon>Mycobacteriales</taxon>
        <taxon>Corynebacteriaceae</taxon>
        <taxon>Corynebacterium</taxon>
    </lineage>
</organism>
<feature type="binding site" evidence="4">
    <location>
        <position position="33"/>
    </location>
    <ligand>
        <name>1D-myo-inositol 2-(L-cysteinylamino)-2-deoxy-alpha-D-glucopyranoside</name>
        <dbReference type="ChEBI" id="CHEBI:58887"/>
    </ligand>
</feature>
<evidence type="ECO:0000256" key="4">
    <source>
        <dbReference type="HAMAP-Rule" id="MF_01698"/>
    </source>
</evidence>
<dbReference type="OrthoDB" id="3208058at2"/>
<comment type="caution">
    <text evidence="4">Lacks conserved residue(s) required for the propagation of feature annotation.</text>
</comment>
<dbReference type="NCBIfam" id="TIGR03448">
    <property type="entry name" value="mycothiol_MshD"/>
    <property type="match status" value="1"/>
</dbReference>
<keyword evidence="1 4" id="KW-0808">Transferase</keyword>
<dbReference type="CDD" id="cd04301">
    <property type="entry name" value="NAT_SF"/>
    <property type="match status" value="1"/>
</dbReference>
<dbReference type="GO" id="GO:0035447">
    <property type="term" value="F:mycothiol synthase activity"/>
    <property type="evidence" value="ECO:0007669"/>
    <property type="project" value="UniProtKB-UniRule"/>
</dbReference>
<feature type="binding site" evidence="4">
    <location>
        <position position="219"/>
    </location>
    <ligand>
        <name>1D-myo-inositol 2-(L-cysteinylamino)-2-deoxy-alpha-D-glucopyranoside</name>
        <dbReference type="ChEBI" id="CHEBI:58887"/>
    </ligand>
</feature>
<dbReference type="AlphaFoldDB" id="A0A4V1CES7"/>
<keyword evidence="3 4" id="KW-0012">Acyltransferase</keyword>
<keyword evidence="7" id="KW-1185">Reference proteome</keyword>
<dbReference type="InterPro" id="IPR017813">
    <property type="entry name" value="Mycothiol_AcTrfase"/>
</dbReference>
<comment type="subunit">
    <text evidence="4">Monomer.</text>
</comment>
<feature type="binding site" evidence="4">
    <location>
        <position position="257"/>
    </location>
    <ligand>
        <name>1D-myo-inositol 2-(L-cysteinylamino)-2-deoxy-alpha-D-glucopyranoside</name>
        <dbReference type="ChEBI" id="CHEBI:58887"/>
    </ligand>
</feature>
<comment type="function">
    <text evidence="4">Catalyzes the transfer of acetyl from acetyl-CoA to desacetylmycothiol (Cys-GlcN-Ins) to form mycothiol.</text>
</comment>
<dbReference type="Proteomes" id="UP000296352">
    <property type="component" value="Chromosome"/>
</dbReference>
<dbReference type="Gene3D" id="3.40.630.30">
    <property type="match status" value="1"/>
</dbReference>
<evidence type="ECO:0000259" key="5">
    <source>
        <dbReference type="PROSITE" id="PS51186"/>
    </source>
</evidence>
<evidence type="ECO:0000256" key="1">
    <source>
        <dbReference type="ARBA" id="ARBA00022679"/>
    </source>
</evidence>
<dbReference type="KEGG" id="cee:CENDO_09465"/>
<reference evidence="6 7" key="1">
    <citation type="submission" date="2019-04" db="EMBL/GenBank/DDBJ databases">
        <title>Corynebacterium endometrii sp. nov., isolated from the uterus of a cow with endometritis.</title>
        <authorList>
            <person name="Ballas P."/>
            <person name="Ruckert C."/>
            <person name="Wagener K."/>
            <person name="Drillich M."/>
            <person name="Kaempfer P."/>
            <person name="Busse H.-J."/>
            <person name="Ehling-Schulz M."/>
        </authorList>
    </citation>
    <scope>NUCLEOTIDE SEQUENCE [LARGE SCALE GENOMIC DNA]</scope>
    <source>
        <strain evidence="6 7">LMM-1653</strain>
    </source>
</reference>
<feature type="domain" description="N-acetyltransferase" evidence="5">
    <location>
        <begin position="141"/>
        <end position="286"/>
    </location>
</feature>
<dbReference type="PANTHER" id="PTHR43877">
    <property type="entry name" value="AMINOALKYLPHOSPHONATE N-ACETYLTRANSFERASE-RELATED-RELATED"/>
    <property type="match status" value="1"/>
</dbReference>
<feature type="binding site" evidence="4">
    <location>
        <position position="172"/>
    </location>
    <ligand>
        <name>1D-myo-inositol 2-(L-cysteinylamino)-2-deoxy-alpha-D-glucopyranoside</name>
        <dbReference type="ChEBI" id="CHEBI:58887"/>
    </ligand>
</feature>
<dbReference type="HAMAP" id="MF_01698">
    <property type="entry name" value="MshD"/>
    <property type="match status" value="1"/>
</dbReference>
<evidence type="ECO:0000313" key="7">
    <source>
        <dbReference type="Proteomes" id="UP000296352"/>
    </source>
</evidence>
<comment type="catalytic activity">
    <reaction evidence="4">
        <text>1D-myo-inositol 2-(L-cysteinylamino)-2-deoxy-alpha-D-glucopyranoside + acetyl-CoA = mycothiol + CoA + H(+)</text>
        <dbReference type="Rhea" id="RHEA:26172"/>
        <dbReference type="ChEBI" id="CHEBI:15378"/>
        <dbReference type="ChEBI" id="CHEBI:16768"/>
        <dbReference type="ChEBI" id="CHEBI:57287"/>
        <dbReference type="ChEBI" id="CHEBI:57288"/>
        <dbReference type="ChEBI" id="CHEBI:58887"/>
        <dbReference type="EC" id="2.3.1.189"/>
    </reaction>
</comment>
<dbReference type="EMBL" id="CP039247">
    <property type="protein sequence ID" value="QCB29148.1"/>
    <property type="molecule type" value="Genomic_DNA"/>
</dbReference>
<dbReference type="InterPro" id="IPR000182">
    <property type="entry name" value="GNAT_dom"/>
</dbReference>
<dbReference type="Pfam" id="PF00583">
    <property type="entry name" value="Acetyltransf_1"/>
    <property type="match status" value="1"/>
</dbReference>
<dbReference type="EC" id="2.3.1.189" evidence="4"/>
<dbReference type="PROSITE" id="PS51186">
    <property type="entry name" value="GNAT"/>
    <property type="match status" value="1"/>
</dbReference>